<reference evidence="11 12" key="1">
    <citation type="submission" date="2012-02" db="EMBL/GenBank/DDBJ databases">
        <title>Shotgun genome sequence of Phaeospirillum photometricum DSM 122.</title>
        <authorList>
            <person name="Duquesne K."/>
            <person name="Sturgis J."/>
        </authorList>
    </citation>
    <scope>NUCLEOTIDE SEQUENCE [LARGE SCALE GENOMIC DNA]</scope>
    <source>
        <strain evidence="12">DSM122</strain>
    </source>
</reference>
<evidence type="ECO:0000256" key="7">
    <source>
        <dbReference type="ARBA" id="ARBA00023056"/>
    </source>
</evidence>
<keyword evidence="7 8" id="KW-0320">Glycogen biosynthesis</keyword>
<dbReference type="Gene3D" id="3.40.50.2000">
    <property type="entry name" value="Glycogen Phosphorylase B"/>
    <property type="match status" value="2"/>
</dbReference>
<dbReference type="EC" id="2.4.1.21" evidence="8"/>
<dbReference type="KEGG" id="rpm:RSPPHO_00087"/>
<feature type="binding site" evidence="8">
    <location>
        <position position="59"/>
    </location>
    <ligand>
        <name>ADP-alpha-D-glucose</name>
        <dbReference type="ChEBI" id="CHEBI:57498"/>
    </ligand>
</feature>
<dbReference type="CDD" id="cd03791">
    <property type="entry name" value="GT5_Glycogen_synthase_DULL1-like"/>
    <property type="match status" value="1"/>
</dbReference>
<evidence type="ECO:0000256" key="2">
    <source>
        <dbReference type="ARBA" id="ARBA00002764"/>
    </source>
</evidence>
<comment type="pathway">
    <text evidence="3 8">Glycan biosynthesis; glycogen biosynthesis.</text>
</comment>
<dbReference type="STRING" id="1150469.RSPPHO_00087"/>
<dbReference type="EMBL" id="HE663493">
    <property type="protein sequence ID" value="CCG06713.1"/>
    <property type="molecule type" value="Genomic_DNA"/>
</dbReference>
<dbReference type="HAMAP" id="MF_00484">
    <property type="entry name" value="Glycogen_synth"/>
    <property type="match status" value="1"/>
</dbReference>
<dbReference type="GO" id="GO:0005978">
    <property type="term" value="P:glycogen biosynthetic process"/>
    <property type="evidence" value="ECO:0007669"/>
    <property type="project" value="UniProtKB-UniRule"/>
</dbReference>
<dbReference type="GO" id="GO:0004373">
    <property type="term" value="F:alpha-1,4-glucan glucosyltransferase (UDP-glucose donor) activity"/>
    <property type="evidence" value="ECO:0007669"/>
    <property type="project" value="InterPro"/>
</dbReference>
<sequence>MPVFCRAAGGAGRMALVSGRDSWHHRRRMRKAQLVPSEKGIGTRMNVLFVTSEAFPLVKTGGLGDVAGALPVALRAQGIDARLLLPAYPDAMAKARLSGRSVALGNPLGVGEARLLEGEMPDSGCPLWLLDCPPMFERSGNPYMIYPGYDWPDNFRRFALLSKVAAMMGGTGGLMQWRPDVLHCHDWQTGFVPAYLKAWGARHPPVLFTIHNLHYMGLFGTEILDLIGLPHWMRGIDGVEHHGLVSALKAGLQYAQAISTVSPTYADEIRSPEGGMGLDGLLRLRGDAVSGILNGIDAGIWDPVHDPCLAAPIDAANPDPGKTANKIALQRRMGLDPDPSRPVFGLVSRMVEQKGIDLILSAIPRMVQGGVFLAILGSGDRHFEYELNRAAAAHPGHVAIHVGYDEALSHMIQAASDFLLVPSRFEPCGLTQLYALRYGSIPVVRRTGGLADSVVHIDHDPEGTGIVFDHPFSDALEWAIGRALALYDDKPALEAVRKRGMARDFSWNRSAKEYVRLYERLTAFQP</sequence>
<dbReference type="UniPathway" id="UPA00164"/>
<comment type="catalytic activity">
    <reaction evidence="1 8">
        <text>[(1-&gt;4)-alpha-D-glucosyl](n) + ADP-alpha-D-glucose = [(1-&gt;4)-alpha-D-glucosyl](n+1) + ADP + H(+)</text>
        <dbReference type="Rhea" id="RHEA:18189"/>
        <dbReference type="Rhea" id="RHEA-COMP:9584"/>
        <dbReference type="Rhea" id="RHEA-COMP:9587"/>
        <dbReference type="ChEBI" id="CHEBI:15378"/>
        <dbReference type="ChEBI" id="CHEBI:15444"/>
        <dbReference type="ChEBI" id="CHEBI:57498"/>
        <dbReference type="ChEBI" id="CHEBI:456216"/>
        <dbReference type="EC" id="2.4.1.21"/>
    </reaction>
</comment>
<keyword evidence="12" id="KW-1185">Reference proteome</keyword>
<comment type="similarity">
    <text evidence="4 8">Belongs to the glycosyltransferase 1 family. Bacterial/plant glycogen synthase subfamily.</text>
</comment>
<dbReference type="HOGENOM" id="CLU_009583_18_2_5"/>
<evidence type="ECO:0000256" key="8">
    <source>
        <dbReference type="HAMAP-Rule" id="MF_00484"/>
    </source>
</evidence>
<organism evidence="11 12">
    <name type="scientific">Pararhodospirillum photometricum DSM 122</name>
    <dbReference type="NCBI Taxonomy" id="1150469"/>
    <lineage>
        <taxon>Bacteria</taxon>
        <taxon>Pseudomonadati</taxon>
        <taxon>Pseudomonadota</taxon>
        <taxon>Alphaproteobacteria</taxon>
        <taxon>Rhodospirillales</taxon>
        <taxon>Rhodospirillaceae</taxon>
        <taxon>Pararhodospirillum</taxon>
    </lineage>
</organism>
<gene>
    <name evidence="8 11" type="primary">glgA</name>
    <name evidence="11" type="ORF">RSPPHO_00087</name>
</gene>
<evidence type="ECO:0000313" key="11">
    <source>
        <dbReference type="EMBL" id="CCG06713.1"/>
    </source>
</evidence>
<dbReference type="GO" id="GO:0009011">
    <property type="term" value="F:alpha-1,4-glucan glucosyltransferase (ADP-glucose donor) activity"/>
    <property type="evidence" value="ECO:0007669"/>
    <property type="project" value="UniProtKB-UniRule"/>
</dbReference>
<evidence type="ECO:0000256" key="1">
    <source>
        <dbReference type="ARBA" id="ARBA00001478"/>
    </source>
</evidence>
<dbReference type="Pfam" id="PF08323">
    <property type="entry name" value="Glyco_transf_5"/>
    <property type="match status" value="1"/>
</dbReference>
<dbReference type="InterPro" id="IPR013534">
    <property type="entry name" value="Starch_synth_cat_dom"/>
</dbReference>
<dbReference type="Proteomes" id="UP000033220">
    <property type="component" value="Chromosome DSM 122"/>
</dbReference>
<evidence type="ECO:0000256" key="6">
    <source>
        <dbReference type="ARBA" id="ARBA00022679"/>
    </source>
</evidence>
<dbReference type="NCBIfam" id="NF001899">
    <property type="entry name" value="PRK00654.1-2"/>
    <property type="match status" value="1"/>
</dbReference>
<feature type="domain" description="Glycosyl transferase family 1" evidence="9">
    <location>
        <begin position="339"/>
        <end position="487"/>
    </location>
</feature>
<dbReference type="NCBIfam" id="TIGR02095">
    <property type="entry name" value="glgA"/>
    <property type="match status" value="1"/>
</dbReference>
<evidence type="ECO:0000259" key="10">
    <source>
        <dbReference type="Pfam" id="PF08323"/>
    </source>
</evidence>
<keyword evidence="5 8" id="KW-0328">Glycosyltransferase</keyword>
<evidence type="ECO:0000256" key="3">
    <source>
        <dbReference type="ARBA" id="ARBA00004964"/>
    </source>
</evidence>
<protein>
    <recommendedName>
        <fullName evidence="8">Glycogen synthase</fullName>
        <ecNumber evidence="8">2.4.1.21</ecNumber>
    </recommendedName>
    <alternativeName>
        <fullName evidence="8">Starch [bacterial glycogen] synthase</fullName>
    </alternativeName>
</protein>
<dbReference type="InterPro" id="IPR011835">
    <property type="entry name" value="GS/SS"/>
</dbReference>
<dbReference type="GO" id="GO:0005829">
    <property type="term" value="C:cytosol"/>
    <property type="evidence" value="ECO:0007669"/>
    <property type="project" value="TreeGrafter"/>
</dbReference>
<comment type="function">
    <text evidence="2 8">Synthesizes alpha-1,4-glucan chains using ADP-glucose.</text>
</comment>
<proteinExistence type="inferred from homology"/>
<evidence type="ECO:0000256" key="4">
    <source>
        <dbReference type="ARBA" id="ARBA00010281"/>
    </source>
</evidence>
<dbReference type="AlphaFoldDB" id="H6SIT6"/>
<dbReference type="PATRIC" id="fig|1150469.3.peg.130"/>
<evidence type="ECO:0000259" key="9">
    <source>
        <dbReference type="Pfam" id="PF00534"/>
    </source>
</evidence>
<dbReference type="InterPro" id="IPR001296">
    <property type="entry name" value="Glyco_trans_1"/>
</dbReference>
<dbReference type="PANTHER" id="PTHR45825">
    <property type="entry name" value="GRANULE-BOUND STARCH SYNTHASE 1, CHLOROPLASTIC/AMYLOPLASTIC"/>
    <property type="match status" value="1"/>
</dbReference>
<dbReference type="eggNOG" id="COG0297">
    <property type="taxonomic scope" value="Bacteria"/>
</dbReference>
<accession>H6SIT6</accession>
<evidence type="ECO:0000256" key="5">
    <source>
        <dbReference type="ARBA" id="ARBA00022676"/>
    </source>
</evidence>
<name>H6SIT6_PARPM</name>
<dbReference type="SUPFAM" id="SSF53756">
    <property type="entry name" value="UDP-Glycosyltransferase/glycogen phosphorylase"/>
    <property type="match status" value="1"/>
</dbReference>
<feature type="domain" description="Starch synthase catalytic" evidence="10">
    <location>
        <begin position="46"/>
        <end position="283"/>
    </location>
</feature>
<dbReference type="Pfam" id="PF00534">
    <property type="entry name" value="Glycos_transf_1"/>
    <property type="match status" value="1"/>
</dbReference>
<dbReference type="PANTHER" id="PTHR45825:SF11">
    <property type="entry name" value="ALPHA AMYLASE DOMAIN-CONTAINING PROTEIN"/>
    <property type="match status" value="1"/>
</dbReference>
<evidence type="ECO:0000313" key="12">
    <source>
        <dbReference type="Proteomes" id="UP000033220"/>
    </source>
</evidence>
<keyword evidence="6 8" id="KW-0808">Transferase</keyword>